<feature type="compositionally biased region" description="Polar residues" evidence="1">
    <location>
        <begin position="1"/>
        <end position="10"/>
    </location>
</feature>
<feature type="region of interest" description="Disordered" evidence="1">
    <location>
        <begin position="1"/>
        <end position="33"/>
    </location>
</feature>
<name>A0AAV2TEA5_CALDB</name>
<gene>
    <name evidence="2" type="ORF">CDAUBV1_LOCUS9818</name>
</gene>
<organism evidence="2 3">
    <name type="scientific">Calicophoron daubneyi</name>
    <name type="common">Rumen fluke</name>
    <name type="synonym">Paramphistomum daubneyi</name>
    <dbReference type="NCBI Taxonomy" id="300641"/>
    <lineage>
        <taxon>Eukaryota</taxon>
        <taxon>Metazoa</taxon>
        <taxon>Spiralia</taxon>
        <taxon>Lophotrochozoa</taxon>
        <taxon>Platyhelminthes</taxon>
        <taxon>Trematoda</taxon>
        <taxon>Digenea</taxon>
        <taxon>Plagiorchiida</taxon>
        <taxon>Pronocephalata</taxon>
        <taxon>Paramphistomoidea</taxon>
        <taxon>Paramphistomidae</taxon>
        <taxon>Calicophoron</taxon>
    </lineage>
</organism>
<protein>
    <submittedName>
        <fullName evidence="2">Uncharacterized protein</fullName>
    </submittedName>
</protein>
<dbReference type="Proteomes" id="UP001497525">
    <property type="component" value="Unassembled WGS sequence"/>
</dbReference>
<sequence>MFFTTSSCSSSEDEGVWPPPGRRRRHPAGNFINSESVSSIDSQSCISKLLDSPEGVAFCDERWLNDTYPGGVERNTNLWNKGDIYSQATQSSSGFHSQARMQSCTGLDSPFFPLYNQDHDDNPTSTNLALRIEQCSLNDSPSDLPNIPSTPPMLRRFLDSQSSTYDDCSFSCPPSRFMCRYDERIQR</sequence>
<proteinExistence type="predicted"/>
<dbReference type="AlphaFoldDB" id="A0AAV2TEA5"/>
<evidence type="ECO:0000256" key="1">
    <source>
        <dbReference type="SAM" id="MobiDB-lite"/>
    </source>
</evidence>
<evidence type="ECO:0000313" key="2">
    <source>
        <dbReference type="EMBL" id="CAL5135698.1"/>
    </source>
</evidence>
<evidence type="ECO:0000313" key="3">
    <source>
        <dbReference type="Proteomes" id="UP001497525"/>
    </source>
</evidence>
<dbReference type="EMBL" id="CAXLJL010000267">
    <property type="protein sequence ID" value="CAL5135698.1"/>
    <property type="molecule type" value="Genomic_DNA"/>
</dbReference>
<accession>A0AAV2TEA5</accession>
<comment type="caution">
    <text evidence="2">The sequence shown here is derived from an EMBL/GenBank/DDBJ whole genome shotgun (WGS) entry which is preliminary data.</text>
</comment>
<reference evidence="2" key="1">
    <citation type="submission" date="2024-06" db="EMBL/GenBank/DDBJ databases">
        <authorList>
            <person name="Liu X."/>
            <person name="Lenzi L."/>
            <person name="Haldenby T S."/>
            <person name="Uol C."/>
        </authorList>
    </citation>
    <scope>NUCLEOTIDE SEQUENCE</scope>
</reference>